<dbReference type="InterPro" id="IPR027417">
    <property type="entry name" value="P-loop_NTPase"/>
</dbReference>
<dbReference type="PROSITE" id="PS50893">
    <property type="entry name" value="ABC_TRANSPORTER_2"/>
    <property type="match status" value="1"/>
</dbReference>
<gene>
    <name evidence="7" type="primary">potA</name>
    <name evidence="9" type="ORF">C5750_25830</name>
</gene>
<feature type="domain" description="ABC transporter" evidence="8">
    <location>
        <begin position="6"/>
        <end position="236"/>
    </location>
</feature>
<name>A0A2S9J9R6_9HYPH</name>
<dbReference type="EC" id="7.6.2.11" evidence="7"/>
<dbReference type="Pfam" id="PF00005">
    <property type="entry name" value="ABC_tran"/>
    <property type="match status" value="1"/>
</dbReference>
<accession>A0A2S9J9R6</accession>
<dbReference type="InterPro" id="IPR013611">
    <property type="entry name" value="Transp-assoc_OB_typ2"/>
</dbReference>
<dbReference type="InterPro" id="IPR005893">
    <property type="entry name" value="PotA-like"/>
</dbReference>
<dbReference type="GO" id="GO:0016887">
    <property type="term" value="F:ATP hydrolysis activity"/>
    <property type="evidence" value="ECO:0007669"/>
    <property type="project" value="InterPro"/>
</dbReference>
<comment type="function">
    <text evidence="7">Part of the ABC transporter complex PotABCD involved in spermidine/putrescine import. Responsible for energy coupling to the transport system.</text>
</comment>
<dbReference type="AlphaFoldDB" id="A0A2S9J9R6"/>
<keyword evidence="1 7" id="KW-0813">Transport</keyword>
<organism evidence="9 10">
    <name type="scientific">Phyllobacterium myrsinacearum</name>
    <dbReference type="NCBI Taxonomy" id="28101"/>
    <lineage>
        <taxon>Bacteria</taxon>
        <taxon>Pseudomonadati</taxon>
        <taxon>Pseudomonadota</taxon>
        <taxon>Alphaproteobacteria</taxon>
        <taxon>Hyphomicrobiales</taxon>
        <taxon>Phyllobacteriaceae</taxon>
        <taxon>Phyllobacterium</taxon>
    </lineage>
</organism>
<dbReference type="RefSeq" id="WP_105738294.1">
    <property type="nucleotide sequence ID" value="NZ_PVBT01000012.1"/>
</dbReference>
<dbReference type="GO" id="GO:0005524">
    <property type="term" value="F:ATP binding"/>
    <property type="evidence" value="ECO:0007669"/>
    <property type="project" value="UniProtKB-KW"/>
</dbReference>
<evidence type="ECO:0000256" key="3">
    <source>
        <dbReference type="ARBA" id="ARBA00022741"/>
    </source>
</evidence>
<comment type="subunit">
    <text evidence="7">The complex is composed of two ATP-binding proteins (PotA), two transmembrane proteins (PotB and PotC) and a solute-binding protein (PotD).</text>
</comment>
<sequence length="371" mass="39994">MIGQSLMLNGVRKRYEDALAVADVSCQVEPGEFLSILGPSGSGKSTLLTMIAGFETPDAGSVLIGGRDVTGLAPNRRNIGMVFQKYALFPHMTVEDNVGFALRMRRLPRPDIVHRVHRALRLVHLDMLGLRYPHQLSGGQQQRVALARALVFEPPLLLMDEPLGALDKNLREAMQLEIKSLHKELGATVVYVTHDQDEALSMSDRVAVMLNGTLAQIGTPVQLYTQPRSAFIAQFIGKMNLIDCECLGIEADSVVVRLSGTSSLAVPLSNCIGHQTFRRGVRVQLAVRPERLTIAPPGEPHAAVFGHVRTSIFVGAFRIVLVEITAMGNPIIQIQVAASVPLPFAQPGAAVALIPDEGAAQLFAVADGGLQ</sequence>
<keyword evidence="4 7" id="KW-0067">ATP-binding</keyword>
<comment type="caution">
    <text evidence="9">The sequence shown here is derived from an EMBL/GenBank/DDBJ whole genome shotgun (WGS) entry which is preliminary data.</text>
</comment>
<reference evidence="9 10" key="1">
    <citation type="submission" date="2018-02" db="EMBL/GenBank/DDBJ databases">
        <title>The draft genome of Phyllobacterium myrsinacearum DSM5892.</title>
        <authorList>
            <person name="Li L."/>
            <person name="Liu L."/>
            <person name="Zhang X."/>
            <person name="Wang T."/>
        </authorList>
    </citation>
    <scope>NUCLEOTIDE SEQUENCE [LARGE SCALE GENOMIC DNA]</scope>
    <source>
        <strain evidence="9 10">DSM 5892</strain>
    </source>
</reference>
<dbReference type="EMBL" id="PVBT01000012">
    <property type="protein sequence ID" value="PRD49546.1"/>
    <property type="molecule type" value="Genomic_DNA"/>
</dbReference>
<evidence type="ECO:0000256" key="4">
    <source>
        <dbReference type="ARBA" id="ARBA00022840"/>
    </source>
</evidence>
<proteinExistence type="inferred from homology"/>
<keyword evidence="5 7" id="KW-1278">Translocase</keyword>
<dbReference type="GO" id="GO:0015847">
    <property type="term" value="P:putrescine transport"/>
    <property type="evidence" value="ECO:0007669"/>
    <property type="project" value="UniProtKB-ARBA"/>
</dbReference>
<dbReference type="Gene3D" id="2.40.50.100">
    <property type="match status" value="1"/>
</dbReference>
<dbReference type="Pfam" id="PF08402">
    <property type="entry name" value="TOBE_2"/>
    <property type="match status" value="1"/>
</dbReference>
<comment type="catalytic activity">
    <reaction evidence="7">
        <text>ATP + H2O + polyamine-[polyamine-binding protein]Side 1 = ADP + phosphate + polyamineSide 2 + [polyamine-binding protein]Side 1.</text>
        <dbReference type="EC" id="7.6.2.11"/>
    </reaction>
</comment>
<dbReference type="InterPro" id="IPR003593">
    <property type="entry name" value="AAA+_ATPase"/>
</dbReference>
<keyword evidence="10" id="KW-1185">Reference proteome</keyword>
<dbReference type="SUPFAM" id="SSF52540">
    <property type="entry name" value="P-loop containing nucleoside triphosphate hydrolases"/>
    <property type="match status" value="1"/>
</dbReference>
<evidence type="ECO:0000256" key="7">
    <source>
        <dbReference type="RuleBase" id="RU364083"/>
    </source>
</evidence>
<protein>
    <recommendedName>
        <fullName evidence="7">Spermidine/putrescine import ATP-binding protein PotA</fullName>
        <ecNumber evidence="7">7.6.2.11</ecNumber>
    </recommendedName>
</protein>
<dbReference type="InterPro" id="IPR017871">
    <property type="entry name" value="ABC_transporter-like_CS"/>
</dbReference>
<dbReference type="SUPFAM" id="SSF50331">
    <property type="entry name" value="MOP-like"/>
    <property type="match status" value="1"/>
</dbReference>
<dbReference type="InterPro" id="IPR008995">
    <property type="entry name" value="Mo/tungstate-bd_C_term_dom"/>
</dbReference>
<comment type="similarity">
    <text evidence="7">Belongs to the ABC transporter superfamily. Spermidine/putrescine importer (TC 3.A.1.11.1) family.</text>
</comment>
<dbReference type="InterPro" id="IPR050093">
    <property type="entry name" value="ABC_SmlMolc_Importer"/>
</dbReference>
<dbReference type="NCBIfam" id="TIGR01187">
    <property type="entry name" value="potA"/>
    <property type="match status" value="1"/>
</dbReference>
<dbReference type="Gene3D" id="3.40.50.300">
    <property type="entry name" value="P-loop containing nucleotide triphosphate hydrolases"/>
    <property type="match status" value="1"/>
</dbReference>
<dbReference type="PANTHER" id="PTHR42781">
    <property type="entry name" value="SPERMIDINE/PUTRESCINE IMPORT ATP-BINDING PROTEIN POTA"/>
    <property type="match status" value="1"/>
</dbReference>
<evidence type="ECO:0000313" key="10">
    <source>
        <dbReference type="Proteomes" id="UP000238563"/>
    </source>
</evidence>
<dbReference type="FunFam" id="3.40.50.300:FF:000133">
    <property type="entry name" value="Spermidine/putrescine import ATP-binding protein PotA"/>
    <property type="match status" value="1"/>
</dbReference>
<dbReference type="SMART" id="SM00382">
    <property type="entry name" value="AAA"/>
    <property type="match status" value="1"/>
</dbReference>
<evidence type="ECO:0000313" key="9">
    <source>
        <dbReference type="EMBL" id="PRD49546.1"/>
    </source>
</evidence>
<dbReference type="GO" id="GO:0043190">
    <property type="term" value="C:ATP-binding cassette (ABC) transporter complex"/>
    <property type="evidence" value="ECO:0007669"/>
    <property type="project" value="InterPro"/>
</dbReference>
<evidence type="ECO:0000256" key="5">
    <source>
        <dbReference type="ARBA" id="ARBA00022967"/>
    </source>
</evidence>
<keyword evidence="6 7" id="KW-0472">Membrane</keyword>
<dbReference type="InterPro" id="IPR003439">
    <property type="entry name" value="ABC_transporter-like_ATP-bd"/>
</dbReference>
<evidence type="ECO:0000256" key="1">
    <source>
        <dbReference type="ARBA" id="ARBA00022448"/>
    </source>
</evidence>
<dbReference type="PROSITE" id="PS00211">
    <property type="entry name" value="ABC_TRANSPORTER_1"/>
    <property type="match status" value="1"/>
</dbReference>
<evidence type="ECO:0000259" key="8">
    <source>
        <dbReference type="PROSITE" id="PS50893"/>
    </source>
</evidence>
<dbReference type="Proteomes" id="UP000238563">
    <property type="component" value="Unassembled WGS sequence"/>
</dbReference>
<evidence type="ECO:0000256" key="6">
    <source>
        <dbReference type="ARBA" id="ARBA00023136"/>
    </source>
</evidence>
<keyword evidence="3 7" id="KW-0547">Nucleotide-binding</keyword>
<dbReference type="GO" id="GO:0015417">
    <property type="term" value="F:ABC-type polyamine transporter activity"/>
    <property type="evidence" value="ECO:0007669"/>
    <property type="project" value="UniProtKB-EC"/>
</dbReference>
<dbReference type="PANTHER" id="PTHR42781:SF4">
    <property type="entry name" value="SPERMIDINE_PUTRESCINE IMPORT ATP-BINDING PROTEIN POTA"/>
    <property type="match status" value="1"/>
</dbReference>
<evidence type="ECO:0000256" key="2">
    <source>
        <dbReference type="ARBA" id="ARBA00022475"/>
    </source>
</evidence>
<dbReference type="OrthoDB" id="9802264at2"/>
<keyword evidence="2 7" id="KW-1003">Cell membrane</keyword>